<dbReference type="AlphaFoldDB" id="A0A6J5EJT6"/>
<dbReference type="SUPFAM" id="SSF53300">
    <property type="entry name" value="vWA-like"/>
    <property type="match status" value="1"/>
</dbReference>
<dbReference type="PANTHER" id="PTHR39338">
    <property type="entry name" value="BLL5662 PROTEIN-RELATED"/>
    <property type="match status" value="1"/>
</dbReference>
<accession>A0A6J5EJT6</accession>
<feature type="region of interest" description="Disordered" evidence="1">
    <location>
        <begin position="1"/>
        <end position="60"/>
    </location>
</feature>
<evidence type="ECO:0000256" key="1">
    <source>
        <dbReference type="SAM" id="MobiDB-lite"/>
    </source>
</evidence>
<dbReference type="InterPro" id="IPR008912">
    <property type="entry name" value="Uncharacterised_CoxE"/>
</dbReference>
<feature type="compositionally biased region" description="Basic and acidic residues" evidence="1">
    <location>
        <begin position="36"/>
        <end position="53"/>
    </location>
</feature>
<evidence type="ECO:0000259" key="2">
    <source>
        <dbReference type="SMART" id="SM00327"/>
    </source>
</evidence>
<feature type="domain" description="VWFA" evidence="2">
    <location>
        <begin position="272"/>
        <end position="451"/>
    </location>
</feature>
<dbReference type="SMART" id="SM00327">
    <property type="entry name" value="VWA"/>
    <property type="match status" value="1"/>
</dbReference>
<reference evidence="3 4" key="1">
    <citation type="submission" date="2020-04" db="EMBL/GenBank/DDBJ databases">
        <authorList>
            <person name="De Canck E."/>
        </authorList>
    </citation>
    <scope>NUCLEOTIDE SEQUENCE [LARGE SCALE GENOMIC DNA]</scope>
    <source>
        <strain evidence="3 4">LMG 29739</strain>
    </source>
</reference>
<feature type="compositionally biased region" description="Low complexity" evidence="1">
    <location>
        <begin position="468"/>
        <end position="490"/>
    </location>
</feature>
<organism evidence="3 4">
    <name type="scientific">Paraburkholderia solisilvae</name>
    <dbReference type="NCBI Taxonomy" id="624376"/>
    <lineage>
        <taxon>Bacteria</taxon>
        <taxon>Pseudomonadati</taxon>
        <taxon>Pseudomonadota</taxon>
        <taxon>Betaproteobacteria</taxon>
        <taxon>Burkholderiales</taxon>
        <taxon>Burkholderiaceae</taxon>
        <taxon>Paraburkholderia</taxon>
    </lineage>
</organism>
<feature type="region of interest" description="Disordered" evidence="1">
    <location>
        <begin position="459"/>
        <end position="490"/>
    </location>
</feature>
<keyword evidence="4" id="KW-1185">Reference proteome</keyword>
<protein>
    <recommendedName>
        <fullName evidence="2">VWFA domain-containing protein</fullName>
    </recommendedName>
</protein>
<dbReference type="InterPro" id="IPR002035">
    <property type="entry name" value="VWF_A"/>
</dbReference>
<evidence type="ECO:0000313" key="3">
    <source>
        <dbReference type="EMBL" id="CAB3766004.1"/>
    </source>
</evidence>
<dbReference type="Pfam" id="PF05762">
    <property type="entry name" value="VWA_CoxE"/>
    <property type="match status" value="1"/>
</dbReference>
<dbReference type="PANTHER" id="PTHR39338:SF6">
    <property type="entry name" value="BLL5662 PROTEIN"/>
    <property type="match status" value="1"/>
</dbReference>
<dbReference type="InterPro" id="IPR036465">
    <property type="entry name" value="vWFA_dom_sf"/>
</dbReference>
<sequence>MNPTPRTPAAPDAGENAGPDAGPNAARDAHGSAQTDARRAATRADRASRKPGDASDPSAIEGLPMLARNVVHFVRLLRAAGLPMSPAQAVDVLDALRWVGLERRDDVRAALAALLVRAPDERELFDAAFDLFWRDPDWTGKVRALLLPKVGSAIPPPKRNNRLADALAARPPAQHPARRAPVMEQHELHAHVTFSAEERLRHRDFDTLTADEWRTLRHVIRSHRLPLAMERTRRLKAASRGTHADLRASARHAVRAGGDWTVWKYRAAVERKPPLVLLLDISGSMSSYSRAVLYFCHALLQSRERLQVFLFGTRLTNATRALRERDPDVAIAALAEQVVDWSGGTRIGAALAEFNRRWARRVLTGRATVLLVTDGLDHEAIDLLADEMSRLRRFAHRIVWLNPLLRYSEFAPKARGVLAILPHVDAHRPVHNLDSLSAFGRDLAQLGQLSHATHLTHAPHAMHREQQRATTAAPRTAASATPPAGGTRWN</sequence>
<gene>
    <name evidence="3" type="ORF">LMG29739_04701</name>
</gene>
<evidence type="ECO:0000313" key="4">
    <source>
        <dbReference type="Proteomes" id="UP000494329"/>
    </source>
</evidence>
<name>A0A6J5EJT6_9BURK</name>
<proteinExistence type="predicted"/>
<dbReference type="CDD" id="cd00198">
    <property type="entry name" value="vWFA"/>
    <property type="match status" value="1"/>
</dbReference>
<dbReference type="EMBL" id="CADIKF010000044">
    <property type="protein sequence ID" value="CAB3766004.1"/>
    <property type="molecule type" value="Genomic_DNA"/>
</dbReference>
<dbReference type="Proteomes" id="UP000494329">
    <property type="component" value="Unassembled WGS sequence"/>
</dbReference>
<dbReference type="Gene3D" id="3.40.50.410">
    <property type="entry name" value="von Willebrand factor, type A domain"/>
    <property type="match status" value="1"/>
</dbReference>